<dbReference type="InterPro" id="IPR001647">
    <property type="entry name" value="HTH_TetR"/>
</dbReference>
<sequence length="246" mass="28948">MIVLLLYSRELKLKYGIMDILMQSVRIEINEKLYLKDPESSSLGKKIVEESIHMIVELGFDHFTFKKLGAKINSNESSIYRYFENKQKLLLYLAAWYWGWMEYRMVFATHSISDSKEKLEKAIEVLTQNVEEDNAFSHINEIVLNQLIINEYSNSYLVKEVYKENKGKKDDYFTICKRLVARLSEMITAVDKKYPYPLSLASTIVEGSLHQHFLKEHFPTLTNCNDKINPTDFFTDLIFRTLNQKN</sequence>
<evidence type="ECO:0000313" key="5">
    <source>
        <dbReference type="Proteomes" id="UP000199592"/>
    </source>
</evidence>
<dbReference type="PROSITE" id="PS50977">
    <property type="entry name" value="HTH_TETR_2"/>
    <property type="match status" value="1"/>
</dbReference>
<name>A0A1H2VDZ4_9FLAO</name>
<reference evidence="5" key="1">
    <citation type="submission" date="2016-10" db="EMBL/GenBank/DDBJ databases">
        <authorList>
            <person name="Varghese N."/>
            <person name="Submissions S."/>
        </authorList>
    </citation>
    <scope>NUCLEOTIDE SEQUENCE [LARGE SCALE GENOMIC DNA]</scope>
    <source>
        <strain evidence="5">DSM 25030</strain>
    </source>
</reference>
<dbReference type="Proteomes" id="UP000199592">
    <property type="component" value="Unassembled WGS sequence"/>
</dbReference>
<accession>A0A1H2VDZ4</accession>
<dbReference type="Pfam" id="PF00440">
    <property type="entry name" value="TetR_N"/>
    <property type="match status" value="1"/>
</dbReference>
<dbReference type="SUPFAM" id="SSF46689">
    <property type="entry name" value="Homeodomain-like"/>
    <property type="match status" value="1"/>
</dbReference>
<feature type="domain" description="HTH tetR-type" evidence="3">
    <location>
        <begin position="41"/>
        <end position="101"/>
    </location>
</feature>
<proteinExistence type="predicted"/>
<evidence type="ECO:0000259" key="3">
    <source>
        <dbReference type="PROSITE" id="PS50977"/>
    </source>
</evidence>
<evidence type="ECO:0000256" key="1">
    <source>
        <dbReference type="ARBA" id="ARBA00023125"/>
    </source>
</evidence>
<feature type="DNA-binding region" description="H-T-H motif" evidence="2">
    <location>
        <begin position="64"/>
        <end position="83"/>
    </location>
</feature>
<keyword evidence="1 2" id="KW-0238">DNA-binding</keyword>
<protein>
    <submittedName>
        <fullName evidence="4">Transcriptional regulator, TetR family</fullName>
    </submittedName>
</protein>
<keyword evidence="5" id="KW-1185">Reference proteome</keyword>
<gene>
    <name evidence="4" type="ORF">SAMN04487892_2039</name>
</gene>
<evidence type="ECO:0000256" key="2">
    <source>
        <dbReference type="PROSITE-ProRule" id="PRU00335"/>
    </source>
</evidence>
<evidence type="ECO:0000313" key="4">
    <source>
        <dbReference type="EMBL" id="SDW66561.1"/>
    </source>
</evidence>
<dbReference type="GO" id="GO:0003677">
    <property type="term" value="F:DNA binding"/>
    <property type="evidence" value="ECO:0007669"/>
    <property type="project" value="UniProtKB-UniRule"/>
</dbReference>
<dbReference type="Gene3D" id="1.10.357.10">
    <property type="entry name" value="Tetracycline Repressor, domain 2"/>
    <property type="match status" value="1"/>
</dbReference>
<dbReference type="InterPro" id="IPR009057">
    <property type="entry name" value="Homeodomain-like_sf"/>
</dbReference>
<organism evidence="4 5">
    <name type="scientific">Flagellimonas zhangzhouensis</name>
    <dbReference type="NCBI Taxonomy" id="1073328"/>
    <lineage>
        <taxon>Bacteria</taxon>
        <taxon>Pseudomonadati</taxon>
        <taxon>Bacteroidota</taxon>
        <taxon>Flavobacteriia</taxon>
        <taxon>Flavobacteriales</taxon>
        <taxon>Flavobacteriaceae</taxon>
        <taxon>Flagellimonas</taxon>
    </lineage>
</organism>
<dbReference type="EMBL" id="FNMY01000002">
    <property type="protein sequence ID" value="SDW66561.1"/>
    <property type="molecule type" value="Genomic_DNA"/>
</dbReference>
<dbReference type="AlphaFoldDB" id="A0A1H2VDZ4"/>
<dbReference type="STRING" id="1073328.SAMN05216294_0254"/>